<feature type="domain" description="Peptidase S8/S53" evidence="6">
    <location>
        <begin position="191"/>
        <end position="503"/>
    </location>
</feature>
<evidence type="ECO:0000256" key="2">
    <source>
        <dbReference type="ARBA" id="ARBA00022670"/>
    </source>
</evidence>
<dbReference type="PROSITE" id="PS51892">
    <property type="entry name" value="SUBTILASE"/>
    <property type="match status" value="1"/>
</dbReference>
<evidence type="ECO:0000259" key="6">
    <source>
        <dbReference type="Pfam" id="PF00082"/>
    </source>
</evidence>
<dbReference type="Pfam" id="PF00082">
    <property type="entry name" value="Peptidase_S8"/>
    <property type="match status" value="1"/>
</dbReference>
<name>A0ABQ5VJV2_9RHOB</name>
<protein>
    <recommendedName>
        <fullName evidence="6">Peptidase S8/S53 domain-containing protein</fullName>
    </recommendedName>
</protein>
<feature type="active site" description="Charge relay system" evidence="5">
    <location>
        <position position="197"/>
    </location>
</feature>
<dbReference type="InterPro" id="IPR034074">
    <property type="entry name" value="Y4bN_pept_dom"/>
</dbReference>
<comment type="similarity">
    <text evidence="1 5">Belongs to the peptidase S8 family.</text>
</comment>
<dbReference type="InterPro" id="IPR050131">
    <property type="entry name" value="Peptidase_S8_subtilisin-like"/>
</dbReference>
<keyword evidence="3 5" id="KW-0378">Hydrolase</keyword>
<evidence type="ECO:0000256" key="5">
    <source>
        <dbReference type="PROSITE-ProRule" id="PRU01240"/>
    </source>
</evidence>
<dbReference type="Proteomes" id="UP001161388">
    <property type="component" value="Unassembled WGS sequence"/>
</dbReference>
<gene>
    <name evidence="7" type="ORF">GCM10007927_22110</name>
</gene>
<sequence>MEDDWEGVGLRLLSSDDDNTLVLFSSTEELTEFRRKLAAYAGPKPAGQKDRSFAGFIDRIESVSTLEPRDRLGIRLLERGFTGATDFQDNEIYLVDIELWDFAGAPARRRKAEEIGAFVEARNGEVFDTYVGPSLTIMRVQAPGQALRPVLSVPEVALIDHPPEPDLEAQPVVEMALEDLPAAEPVSPDAPIVAVLDSGINAHPLLEDVLIASETFDTGLSAADIWGHGTKVGGAAVFGDLRDQIASGQLRKSVRLVSAKIITDDGQFYDRRTLPNLMRTVFRGLNERYGCRIFVLSLGDKKSWFERGRVGPWAMTLDELARELDVLVFVSAGNRSPRGGNVVEQGVTQYPQYLLEEANRIFEPSGAANVVTVGSLSHGSGLAAQHRDDAHVRAITAGPNEPSPFTRAGPGAGGITKPDFSDLGGTMLFSAVTRSLQSAPIVPEAGITTLNHDFVRQLFTSASGTSIATPLLARKAALLLQRFPEASANLVRALLAGAASFPDEMTTRLQAMDALETASVVGNGLVDPVKAVYSDDHRVIYFAEDQLDIDKFAIYRIPIPVEFQTGGKRTIRISLAYDPPVRRTRADYLGTKMDFRLIRGCPVDHISNFFRSHAGQESTHPDMPPRYDCDLKPSKTQRGGNTLQTGSITFTKDTLDYGNEYHLVVRCMGGWATDELRQRFAIVVELEHQIGVQLYARLRPRLRT</sequence>
<dbReference type="SUPFAM" id="SSF52743">
    <property type="entry name" value="Subtilisin-like"/>
    <property type="match status" value="1"/>
</dbReference>
<dbReference type="PRINTS" id="PR00723">
    <property type="entry name" value="SUBTILISIN"/>
</dbReference>
<dbReference type="PROSITE" id="PS00136">
    <property type="entry name" value="SUBTILASE_ASP"/>
    <property type="match status" value="1"/>
</dbReference>
<dbReference type="InterPro" id="IPR000209">
    <property type="entry name" value="Peptidase_S8/S53_dom"/>
</dbReference>
<feature type="active site" description="Charge relay system" evidence="5">
    <location>
        <position position="466"/>
    </location>
</feature>
<dbReference type="InterPro" id="IPR036852">
    <property type="entry name" value="Peptidase_S8/S53_dom_sf"/>
</dbReference>
<organism evidence="7 8">
    <name type="scientific">Sulfitobacter pacificus</name>
    <dbReference type="NCBI Taxonomy" id="1499314"/>
    <lineage>
        <taxon>Bacteria</taxon>
        <taxon>Pseudomonadati</taxon>
        <taxon>Pseudomonadota</taxon>
        <taxon>Alphaproteobacteria</taxon>
        <taxon>Rhodobacterales</taxon>
        <taxon>Roseobacteraceae</taxon>
        <taxon>Sulfitobacter</taxon>
    </lineage>
</organism>
<dbReference type="CDD" id="cd04847">
    <property type="entry name" value="Peptidases_S8_Subtilisin_like_2"/>
    <property type="match status" value="1"/>
</dbReference>
<comment type="caution">
    <text evidence="7">The sequence shown here is derived from an EMBL/GenBank/DDBJ whole genome shotgun (WGS) entry which is preliminary data.</text>
</comment>
<feature type="active site" description="Charge relay system" evidence="5">
    <location>
        <position position="228"/>
    </location>
</feature>
<reference evidence="7" key="1">
    <citation type="journal article" date="2014" name="Int. J. Syst. Evol. Microbiol.">
        <title>Complete genome of a new Firmicutes species belonging to the dominant human colonic microbiota ('Ruminococcus bicirculans') reveals two chromosomes and a selective capacity to utilize plant glucans.</title>
        <authorList>
            <consortium name="NISC Comparative Sequencing Program"/>
            <person name="Wegmann U."/>
            <person name="Louis P."/>
            <person name="Goesmann A."/>
            <person name="Henrissat B."/>
            <person name="Duncan S.H."/>
            <person name="Flint H.J."/>
        </authorList>
    </citation>
    <scope>NUCLEOTIDE SEQUENCE</scope>
    <source>
        <strain evidence="7">NBRC 109915</strain>
    </source>
</reference>
<evidence type="ECO:0000256" key="3">
    <source>
        <dbReference type="ARBA" id="ARBA00022801"/>
    </source>
</evidence>
<dbReference type="InterPro" id="IPR023827">
    <property type="entry name" value="Peptidase_S8_Asp-AS"/>
</dbReference>
<dbReference type="Gene3D" id="3.40.50.200">
    <property type="entry name" value="Peptidase S8/S53 domain"/>
    <property type="match status" value="1"/>
</dbReference>
<evidence type="ECO:0000313" key="8">
    <source>
        <dbReference type="Proteomes" id="UP001161388"/>
    </source>
</evidence>
<proteinExistence type="inferred from homology"/>
<evidence type="ECO:0000256" key="4">
    <source>
        <dbReference type="ARBA" id="ARBA00022825"/>
    </source>
</evidence>
<dbReference type="PANTHER" id="PTHR43806">
    <property type="entry name" value="PEPTIDASE S8"/>
    <property type="match status" value="1"/>
</dbReference>
<evidence type="ECO:0000256" key="1">
    <source>
        <dbReference type="ARBA" id="ARBA00011073"/>
    </source>
</evidence>
<dbReference type="EMBL" id="BSNL01000001">
    <property type="protein sequence ID" value="GLQ27408.1"/>
    <property type="molecule type" value="Genomic_DNA"/>
</dbReference>
<evidence type="ECO:0000313" key="7">
    <source>
        <dbReference type="EMBL" id="GLQ27408.1"/>
    </source>
</evidence>
<accession>A0ABQ5VJV2</accession>
<reference evidence="7" key="2">
    <citation type="submission" date="2023-01" db="EMBL/GenBank/DDBJ databases">
        <title>Draft genome sequence of Sulfitobacter pacificus strain NBRC 109915.</title>
        <authorList>
            <person name="Sun Q."/>
            <person name="Mori K."/>
        </authorList>
    </citation>
    <scope>NUCLEOTIDE SEQUENCE</scope>
    <source>
        <strain evidence="7">NBRC 109915</strain>
    </source>
</reference>
<dbReference type="PANTHER" id="PTHR43806:SF11">
    <property type="entry name" value="CEREVISIN-RELATED"/>
    <property type="match status" value="1"/>
</dbReference>
<dbReference type="InterPro" id="IPR015500">
    <property type="entry name" value="Peptidase_S8_subtilisin-rel"/>
</dbReference>
<keyword evidence="2 5" id="KW-0645">Protease</keyword>
<keyword evidence="4 5" id="KW-0720">Serine protease</keyword>
<keyword evidence="8" id="KW-1185">Reference proteome</keyword>